<dbReference type="Pfam" id="PF00561">
    <property type="entry name" value="Abhydrolase_1"/>
    <property type="match status" value="1"/>
</dbReference>
<comment type="caution">
    <text evidence="5">The sequence shown here is derived from an EMBL/GenBank/DDBJ whole genome shotgun (WGS) entry which is preliminary data.</text>
</comment>
<dbReference type="SUPFAM" id="SSF53474">
    <property type="entry name" value="alpha/beta-Hydrolases"/>
    <property type="match status" value="1"/>
</dbReference>
<comment type="function">
    <text evidence="3">Catalyzes a proton abstraction reaction that results in 2,5-elimination of pyruvate from 2-succinyl-5-enolpyruvyl-6-hydroxy-3-cyclohexene-1-carboxylate (SEPHCHC) and the formation of 2-succinyl-6-hydroxy-2,4-cyclohexadiene-1-carboxylate (SHCHC).</text>
</comment>
<dbReference type="EMBL" id="FNOS01000004">
    <property type="protein sequence ID" value="SDY02937.1"/>
    <property type="molecule type" value="Genomic_DNA"/>
</dbReference>
<dbReference type="PANTHER" id="PTHR42916">
    <property type="entry name" value="2-SUCCINYL-5-ENOLPYRUVYL-6-HYDROXY-3-CYCLOHEXENE-1-CARBOXYLATE SYNTHASE"/>
    <property type="match status" value="1"/>
</dbReference>
<feature type="domain" description="AB hydrolase-1" evidence="4">
    <location>
        <begin position="19"/>
        <end position="251"/>
    </location>
</feature>
<evidence type="ECO:0000256" key="2">
    <source>
        <dbReference type="ARBA" id="ARBA00023239"/>
    </source>
</evidence>
<comment type="similarity">
    <text evidence="3">Belongs to the AB hydrolase superfamily. MenH family.</text>
</comment>
<protein>
    <recommendedName>
        <fullName evidence="3">Putative 2-succinyl-6-hydroxy-2,4-cyclohexadiene-1-carboxylate synthase</fullName>
        <shortName evidence="3">SHCHC synthase</shortName>
        <ecNumber evidence="3">4.2.99.20</ecNumber>
    </recommendedName>
</protein>
<dbReference type="InterPro" id="IPR029058">
    <property type="entry name" value="AB_hydrolase_fold"/>
</dbReference>
<evidence type="ECO:0000256" key="3">
    <source>
        <dbReference type="HAMAP-Rule" id="MF_01660"/>
    </source>
</evidence>
<accession>A0A1H3GIM4</accession>
<sequence length="263" mass="29737">MYITVRERSYWVEDEGTGPVLCFLHGFTGSTSIWKEVRKFFPEFRLVLIDLPGHGKTGDLGPVSMEKAVHDLEMIFQRLEVTRVSLLGYSMGGRTALCFAERFPHLIDRLILESASPGLSSREEREERIRKDKKVIALLQNSGIEGFTDKWESLPLFETIASLPGHRQQKLREERLDNDIDGLVHSLEGMGTGVQPSMWDSLSFLMFPVCLIAGGEDKKYVAINERMAGRFPDAQLCVIEGAGHIPHLEKPEIFSEITRSFVI</sequence>
<keyword evidence="6" id="KW-1185">Reference proteome</keyword>
<dbReference type="InterPro" id="IPR022485">
    <property type="entry name" value="SHCHC_synthase_MenH"/>
</dbReference>
<comment type="pathway">
    <text evidence="3">Quinol/quinone metabolism; menaquinone biosynthesis.</text>
</comment>
<dbReference type="HAMAP" id="MF_01660">
    <property type="entry name" value="MenH"/>
    <property type="match status" value="1"/>
</dbReference>
<dbReference type="Gene3D" id="3.40.50.1820">
    <property type="entry name" value="alpha/beta hydrolase"/>
    <property type="match status" value="1"/>
</dbReference>
<gene>
    <name evidence="3" type="primary">menH</name>
    <name evidence="5" type="ORF">SAMN04488081_1944</name>
</gene>
<dbReference type="PRINTS" id="PR00111">
    <property type="entry name" value="ABHYDROLASE"/>
</dbReference>
<comment type="catalytic activity">
    <reaction evidence="3">
        <text>5-enolpyruvoyl-6-hydroxy-2-succinyl-cyclohex-3-ene-1-carboxylate = (1R,6R)-6-hydroxy-2-succinyl-cyclohexa-2,4-diene-1-carboxylate + pyruvate</text>
        <dbReference type="Rhea" id="RHEA:25597"/>
        <dbReference type="ChEBI" id="CHEBI:15361"/>
        <dbReference type="ChEBI" id="CHEBI:58689"/>
        <dbReference type="ChEBI" id="CHEBI:58818"/>
        <dbReference type="EC" id="4.2.99.20"/>
    </reaction>
</comment>
<dbReference type="NCBIfam" id="TIGR03695">
    <property type="entry name" value="menH_SHCHC"/>
    <property type="match status" value="1"/>
</dbReference>
<evidence type="ECO:0000313" key="6">
    <source>
        <dbReference type="Proteomes" id="UP000198647"/>
    </source>
</evidence>
<proteinExistence type="inferred from homology"/>
<evidence type="ECO:0000313" key="5">
    <source>
        <dbReference type="EMBL" id="SDY02937.1"/>
    </source>
</evidence>
<comment type="pathway">
    <text evidence="3">Quinol/quinone metabolism; 1,4-dihydroxy-2-naphthoate biosynthesis; 1,4-dihydroxy-2-naphthoate from chorismate: step 3/7.</text>
</comment>
<reference evidence="5 6" key="1">
    <citation type="submission" date="2016-10" db="EMBL/GenBank/DDBJ databases">
        <authorList>
            <person name="Varghese N."/>
            <person name="Submissions S."/>
        </authorList>
    </citation>
    <scope>NUCLEOTIDE SEQUENCE [LARGE SCALE GENOMIC DNA]</scope>
    <source>
        <strain evidence="5 6">DSM 20748</strain>
    </source>
</reference>
<keyword evidence="2 3" id="KW-0456">Lyase</keyword>
<organism evidence="5 6">
    <name type="scientific">Salimicrobium album</name>
    <dbReference type="NCBI Taxonomy" id="50717"/>
    <lineage>
        <taxon>Bacteria</taxon>
        <taxon>Bacillati</taxon>
        <taxon>Bacillota</taxon>
        <taxon>Bacilli</taxon>
        <taxon>Bacillales</taxon>
        <taxon>Bacillaceae</taxon>
        <taxon>Salimicrobium</taxon>
    </lineage>
</organism>
<name>A0A1H3GIM4_9BACI</name>
<comment type="subunit">
    <text evidence="3">Monomer.</text>
</comment>
<dbReference type="EC" id="4.2.99.20" evidence="3"/>
<dbReference type="RefSeq" id="WP_008587373.1">
    <property type="nucleotide sequence ID" value="NZ_FNOS01000004.1"/>
</dbReference>
<evidence type="ECO:0000259" key="4">
    <source>
        <dbReference type="Pfam" id="PF00561"/>
    </source>
</evidence>
<dbReference type="InterPro" id="IPR000073">
    <property type="entry name" value="AB_hydrolase_1"/>
</dbReference>
<evidence type="ECO:0000256" key="1">
    <source>
        <dbReference type="ARBA" id="ARBA00022428"/>
    </source>
</evidence>
<dbReference type="PANTHER" id="PTHR42916:SF1">
    <property type="entry name" value="PROTEIN PHYLLO, CHLOROPLASTIC"/>
    <property type="match status" value="1"/>
</dbReference>
<dbReference type="Proteomes" id="UP000198647">
    <property type="component" value="Unassembled WGS sequence"/>
</dbReference>
<keyword evidence="1 3" id="KW-0474">Menaquinone biosynthesis</keyword>